<accession>A0A0A9FP52</accession>
<protein>
    <submittedName>
        <fullName evidence="1">Uncharacterized protein</fullName>
    </submittedName>
</protein>
<name>A0A0A9FP52_ARUDO</name>
<reference evidence="1" key="1">
    <citation type="submission" date="2014-09" db="EMBL/GenBank/DDBJ databases">
        <authorList>
            <person name="Magalhaes I.L.F."/>
            <person name="Oliveira U."/>
            <person name="Santos F.R."/>
            <person name="Vidigal T.H.D.A."/>
            <person name="Brescovit A.D."/>
            <person name="Santos A.J."/>
        </authorList>
    </citation>
    <scope>NUCLEOTIDE SEQUENCE</scope>
    <source>
        <tissue evidence="1">Shoot tissue taken approximately 20 cm above the soil surface</tissue>
    </source>
</reference>
<sequence length="25" mass="2870">MKCPIYLICLCHSKHMMSLSTCKPT</sequence>
<dbReference type="EMBL" id="GBRH01187823">
    <property type="protein sequence ID" value="JAE10073.1"/>
    <property type="molecule type" value="Transcribed_RNA"/>
</dbReference>
<organism evidence="1">
    <name type="scientific">Arundo donax</name>
    <name type="common">Giant reed</name>
    <name type="synonym">Donax arundinaceus</name>
    <dbReference type="NCBI Taxonomy" id="35708"/>
    <lineage>
        <taxon>Eukaryota</taxon>
        <taxon>Viridiplantae</taxon>
        <taxon>Streptophyta</taxon>
        <taxon>Embryophyta</taxon>
        <taxon>Tracheophyta</taxon>
        <taxon>Spermatophyta</taxon>
        <taxon>Magnoliopsida</taxon>
        <taxon>Liliopsida</taxon>
        <taxon>Poales</taxon>
        <taxon>Poaceae</taxon>
        <taxon>PACMAD clade</taxon>
        <taxon>Arundinoideae</taxon>
        <taxon>Arundineae</taxon>
        <taxon>Arundo</taxon>
    </lineage>
</organism>
<proteinExistence type="predicted"/>
<evidence type="ECO:0000313" key="1">
    <source>
        <dbReference type="EMBL" id="JAE10073.1"/>
    </source>
</evidence>
<reference evidence="1" key="2">
    <citation type="journal article" date="2015" name="Data Brief">
        <title>Shoot transcriptome of the giant reed, Arundo donax.</title>
        <authorList>
            <person name="Barrero R.A."/>
            <person name="Guerrero F.D."/>
            <person name="Moolhuijzen P."/>
            <person name="Goolsby J.A."/>
            <person name="Tidwell J."/>
            <person name="Bellgard S.E."/>
            <person name="Bellgard M.I."/>
        </authorList>
    </citation>
    <scope>NUCLEOTIDE SEQUENCE</scope>
    <source>
        <tissue evidence="1">Shoot tissue taken approximately 20 cm above the soil surface</tissue>
    </source>
</reference>
<dbReference type="AlphaFoldDB" id="A0A0A9FP52"/>